<reference evidence="1 2" key="1">
    <citation type="journal article" date="2019" name="J Genomics">
        <title>The Draft Genome of a Hydrogen-producing Cyanobacterium, Arthrospira platensis NIES-46.</title>
        <authorList>
            <person name="Suzuki S."/>
            <person name="Yamaguchi H."/>
            <person name="Kawachi M."/>
        </authorList>
    </citation>
    <scope>NUCLEOTIDE SEQUENCE [LARGE SCALE GENOMIC DNA]</scope>
    <source>
        <strain evidence="1 2">NIES-46</strain>
    </source>
</reference>
<comment type="caution">
    <text evidence="1">The sequence shown here is derived from an EMBL/GenBank/DDBJ whole genome shotgun (WGS) entry which is preliminary data.</text>
</comment>
<sequence>MTSTICYPTNSPVESTNSWLYLIADEVAHFTGDDWLALCPDIDEGELYRDWFIWYDADVNGLWEAYDHLTDEQIISPDLEWIKSQIDAIENRRKLSYIQIA</sequence>
<gene>
    <name evidence="1" type="ORF">NIES46_02440</name>
</gene>
<evidence type="ECO:0000313" key="2">
    <source>
        <dbReference type="Proteomes" id="UP000326169"/>
    </source>
</evidence>
<dbReference type="RefSeq" id="WP_014276108.1">
    <property type="nucleotide sequence ID" value="NZ_BIMW01000004.1"/>
</dbReference>
<dbReference type="GeneID" id="301681220"/>
<dbReference type="Proteomes" id="UP000326169">
    <property type="component" value="Unassembled WGS sequence"/>
</dbReference>
<organism evidence="1 2">
    <name type="scientific">Limnospira platensis NIES-46</name>
    <dbReference type="NCBI Taxonomy" id="1236695"/>
    <lineage>
        <taxon>Bacteria</taxon>
        <taxon>Bacillati</taxon>
        <taxon>Cyanobacteriota</taxon>
        <taxon>Cyanophyceae</taxon>
        <taxon>Oscillatoriophycideae</taxon>
        <taxon>Oscillatoriales</taxon>
        <taxon>Sirenicapillariaceae</taxon>
        <taxon>Limnospira</taxon>
    </lineage>
</organism>
<accession>A0A5M3T2J7</accession>
<proteinExistence type="predicted"/>
<name>A0A5M3T2J7_LIMPL</name>
<protein>
    <submittedName>
        <fullName evidence="1">Uncharacterized protein</fullName>
    </submittedName>
</protein>
<dbReference type="EMBL" id="BIMW01000004">
    <property type="protein sequence ID" value="GCE92208.1"/>
    <property type="molecule type" value="Genomic_DNA"/>
</dbReference>
<evidence type="ECO:0000313" key="1">
    <source>
        <dbReference type="EMBL" id="GCE92208.1"/>
    </source>
</evidence>
<keyword evidence="2" id="KW-1185">Reference proteome</keyword>